<feature type="region of interest" description="Disordered" evidence="1">
    <location>
        <begin position="34"/>
        <end position="54"/>
    </location>
</feature>
<protein>
    <submittedName>
        <fullName evidence="3">ATP synthase F0 subunit 8</fullName>
    </submittedName>
    <submittedName>
        <fullName evidence="4">ATP synthase subunit 8</fullName>
    </submittedName>
</protein>
<geneLocation type="mitochondrion" evidence="3"/>
<accession>A0A7G7MWL9</accession>
<gene>
    <name evidence="3" type="primary">ATP8</name>
</gene>
<organism evidence="3">
    <name type="scientific">Colochirus quadrangularis</name>
    <dbReference type="NCBI Taxonomy" id="1980634"/>
    <lineage>
        <taxon>Eukaryota</taxon>
        <taxon>Metazoa</taxon>
        <taxon>Echinodermata</taxon>
        <taxon>Eleutherozoa</taxon>
        <taxon>Echinozoa</taxon>
        <taxon>Holothuroidea</taxon>
        <taxon>Dendrochirotacea</taxon>
        <taxon>Dendrochirotida</taxon>
        <taxon>Cucumariidae</taxon>
        <taxon>Colochirus</taxon>
    </lineage>
</organism>
<dbReference type="RefSeq" id="YP_009971633.1">
    <property type="nucleotide sequence ID" value="NC_051929.1"/>
</dbReference>
<evidence type="ECO:0000313" key="3">
    <source>
        <dbReference type="EMBL" id="QNG57228.1"/>
    </source>
</evidence>
<dbReference type="EMBL" id="MT108721">
    <property type="protein sequence ID" value="QNG57228.1"/>
    <property type="molecule type" value="Genomic_DNA"/>
</dbReference>
<keyword evidence="3" id="KW-0496">Mitochondrion</keyword>
<dbReference type="EMBL" id="MW218895">
    <property type="protein sequence ID" value="QQY85576.1"/>
    <property type="molecule type" value="Genomic_DNA"/>
</dbReference>
<evidence type="ECO:0000256" key="1">
    <source>
        <dbReference type="SAM" id="MobiDB-lite"/>
    </source>
</evidence>
<dbReference type="AlphaFoldDB" id="A0A7G7MWL9"/>
<keyword evidence="2" id="KW-0812">Transmembrane</keyword>
<keyword evidence="2" id="KW-1133">Transmembrane helix</keyword>
<reference evidence="3" key="1">
    <citation type="submission" date="2020-02" db="EMBL/GenBank/DDBJ databases">
        <authorList>
            <person name="Wen J."/>
        </authorList>
    </citation>
    <scope>NUCLEOTIDE SEQUENCE</scope>
</reference>
<keyword evidence="2" id="KW-0472">Membrane</keyword>
<reference evidence="4" key="2">
    <citation type="submission" date="2020-11" db="EMBL/GenBank/DDBJ databases">
        <title>Complete Mitochondrial Genome of Colochirus quadrangularis.</title>
        <authorList>
            <person name="Huang W."/>
        </authorList>
    </citation>
    <scope>NUCLEOTIDE SEQUENCE</scope>
    <source>
        <strain evidence="4">Haishen</strain>
    </source>
</reference>
<dbReference type="CTD" id="4509"/>
<evidence type="ECO:0000256" key="2">
    <source>
        <dbReference type="SAM" id="Phobius"/>
    </source>
</evidence>
<dbReference type="GeneID" id="60455606"/>
<name>A0A7G7MWL9_9ECHN</name>
<sequence>MPQLNIAWFLFYFILAWTLIALLWPTITNYNNNTENNNQNQPNINNTTNNNWNW</sequence>
<evidence type="ECO:0000313" key="4">
    <source>
        <dbReference type="EMBL" id="QQY85576.1"/>
    </source>
</evidence>
<feature type="transmembrane region" description="Helical" evidence="2">
    <location>
        <begin position="6"/>
        <end position="24"/>
    </location>
</feature>
<proteinExistence type="predicted"/>